<dbReference type="EMBL" id="JAHYIQ010000009">
    <property type="protein sequence ID" value="KAK1129251.1"/>
    <property type="molecule type" value="Genomic_DNA"/>
</dbReference>
<evidence type="ECO:0000313" key="2">
    <source>
        <dbReference type="Proteomes" id="UP001177670"/>
    </source>
</evidence>
<dbReference type="Proteomes" id="UP001177670">
    <property type="component" value="Unassembled WGS sequence"/>
</dbReference>
<protein>
    <submittedName>
        <fullName evidence="1">Uncharacterized protein</fullName>
    </submittedName>
</protein>
<gene>
    <name evidence="1" type="ORF">K0M31_020380</name>
</gene>
<sequence length="192" mass="21677">MENNQDGLVLLHDEDLRLGGHGLFRPSEKAAASVVPSRLSSHRHDFRYLGSHQIFAWRSHYLFRYYQFLRSRGDVHPLFGHLATNKQTLVEEIRDAAAAHSVLRDNGSLYTVGLDGGLRLPEVDRGGDDPSESVHDHDVRRLLLQGVYQETKEQHKRRDLVESCERKIQEPIATCATFHALGNALSCATSIL</sequence>
<organism evidence="1 2">
    <name type="scientific">Melipona bicolor</name>
    <dbReference type="NCBI Taxonomy" id="60889"/>
    <lineage>
        <taxon>Eukaryota</taxon>
        <taxon>Metazoa</taxon>
        <taxon>Ecdysozoa</taxon>
        <taxon>Arthropoda</taxon>
        <taxon>Hexapoda</taxon>
        <taxon>Insecta</taxon>
        <taxon>Pterygota</taxon>
        <taxon>Neoptera</taxon>
        <taxon>Endopterygota</taxon>
        <taxon>Hymenoptera</taxon>
        <taxon>Apocrita</taxon>
        <taxon>Aculeata</taxon>
        <taxon>Apoidea</taxon>
        <taxon>Anthophila</taxon>
        <taxon>Apidae</taxon>
        <taxon>Melipona</taxon>
    </lineage>
</organism>
<dbReference type="AlphaFoldDB" id="A0AA40KQP4"/>
<proteinExistence type="predicted"/>
<name>A0AA40KQP4_9HYME</name>
<accession>A0AA40KQP4</accession>
<comment type="caution">
    <text evidence="1">The sequence shown here is derived from an EMBL/GenBank/DDBJ whole genome shotgun (WGS) entry which is preliminary data.</text>
</comment>
<reference evidence="1" key="1">
    <citation type="submission" date="2021-10" db="EMBL/GenBank/DDBJ databases">
        <title>Melipona bicolor Genome sequencing and assembly.</title>
        <authorList>
            <person name="Araujo N.S."/>
            <person name="Arias M.C."/>
        </authorList>
    </citation>
    <scope>NUCLEOTIDE SEQUENCE</scope>
    <source>
        <strain evidence="1">USP_2M_L1-L4_2017</strain>
        <tissue evidence="1">Whole body</tissue>
    </source>
</reference>
<keyword evidence="2" id="KW-1185">Reference proteome</keyword>
<evidence type="ECO:0000313" key="1">
    <source>
        <dbReference type="EMBL" id="KAK1129251.1"/>
    </source>
</evidence>